<sequence>MRPAHSLSVLKNGRANIRKLGHEVVRSDSLTLLFKKANIIIMKSRLESFMGLKVTIL</sequence>
<name>F4G2V2_METCR</name>
<gene>
    <name evidence="1" type="ordered locus">Mcup_1045</name>
</gene>
<organism evidence="1 2">
    <name type="scientific">Metallosphaera cuprina (strain Ar-4)</name>
    <dbReference type="NCBI Taxonomy" id="1006006"/>
    <lineage>
        <taxon>Archaea</taxon>
        <taxon>Thermoproteota</taxon>
        <taxon>Thermoprotei</taxon>
        <taxon>Sulfolobales</taxon>
        <taxon>Sulfolobaceae</taxon>
        <taxon>Metallosphaera</taxon>
    </lineage>
</organism>
<dbReference type="EMBL" id="CP002656">
    <property type="protein sequence ID" value="AEB95150.1"/>
    <property type="molecule type" value="Genomic_DNA"/>
</dbReference>
<evidence type="ECO:0000313" key="1">
    <source>
        <dbReference type="EMBL" id="AEB95150.1"/>
    </source>
</evidence>
<reference evidence="1 2" key="1">
    <citation type="journal article" date="2011" name="J. Bacteriol.">
        <title>Complete genome sequence of Metallosphaera cuprina, a metal sulfide-oxidizing archaeon from a hot spring.</title>
        <authorList>
            <person name="Liu L.J."/>
            <person name="You X.Y."/>
            <person name="Zheng H."/>
            <person name="Wang S."/>
            <person name="Jiang C.Y."/>
            <person name="Liu S.J."/>
        </authorList>
    </citation>
    <scope>NUCLEOTIDE SEQUENCE [LARGE SCALE GENOMIC DNA]</scope>
    <source>
        <strain evidence="1 2">Ar-4</strain>
    </source>
</reference>
<dbReference type="HOGENOM" id="CLU_2985667_0_0_2"/>
<protein>
    <submittedName>
        <fullName evidence="1">Uncharacterized protein</fullName>
    </submittedName>
</protein>
<proteinExistence type="predicted"/>
<dbReference type="Proteomes" id="UP000007812">
    <property type="component" value="Chromosome"/>
</dbReference>
<evidence type="ECO:0000313" key="2">
    <source>
        <dbReference type="Proteomes" id="UP000007812"/>
    </source>
</evidence>
<dbReference type="STRING" id="1006006.Mcup_1045"/>
<accession>F4G2V2</accession>
<dbReference type="AlphaFoldDB" id="F4G2V2"/>
<dbReference type="KEGG" id="mcn:Mcup_1045"/>
<keyword evidence="2" id="KW-1185">Reference proteome</keyword>
<dbReference type="PATRIC" id="fig|1006006.8.peg.1037"/>